<feature type="non-terminal residue" evidence="1">
    <location>
        <position position="1"/>
    </location>
</feature>
<evidence type="ECO:0008006" key="2">
    <source>
        <dbReference type="Google" id="ProtNLM"/>
    </source>
</evidence>
<gene>
    <name evidence="1" type="ORF">METZ01_LOCUS266314</name>
</gene>
<dbReference type="AlphaFoldDB" id="A0A382JMW4"/>
<reference evidence="1" key="1">
    <citation type="submission" date="2018-05" db="EMBL/GenBank/DDBJ databases">
        <authorList>
            <person name="Lanie J.A."/>
            <person name="Ng W.-L."/>
            <person name="Kazmierczak K.M."/>
            <person name="Andrzejewski T.M."/>
            <person name="Davidsen T.M."/>
            <person name="Wayne K.J."/>
            <person name="Tettelin H."/>
            <person name="Glass J.I."/>
            <person name="Rusch D."/>
            <person name="Podicherti R."/>
            <person name="Tsui H.-C.T."/>
            <person name="Winkler M.E."/>
        </authorList>
    </citation>
    <scope>NUCLEOTIDE SEQUENCE</scope>
</reference>
<protein>
    <recommendedName>
        <fullName evidence="2">DUF411 domain-containing protein</fullName>
    </recommendedName>
</protein>
<dbReference type="Pfam" id="PF04214">
    <property type="entry name" value="DUF411"/>
    <property type="match status" value="1"/>
</dbReference>
<organism evidence="1">
    <name type="scientific">marine metagenome</name>
    <dbReference type="NCBI Taxonomy" id="408172"/>
    <lineage>
        <taxon>unclassified sequences</taxon>
        <taxon>metagenomes</taxon>
        <taxon>ecological metagenomes</taxon>
    </lineage>
</organism>
<proteinExistence type="predicted"/>
<accession>A0A382JMW4</accession>
<name>A0A382JMW4_9ZZZZ</name>
<evidence type="ECO:0000313" key="1">
    <source>
        <dbReference type="EMBL" id="SVC13460.1"/>
    </source>
</evidence>
<sequence>VGHLQENGFDVTLIEVDDVGVIQEERGVAEEFRGCHAAKVGDYLVEGHVPADLLKRFLEEDEGLAGITVPGMIVGPPGMEGSKPMPYDVLTFDQKGNSRIYESR</sequence>
<dbReference type="EMBL" id="UINC01075361">
    <property type="protein sequence ID" value="SVC13460.1"/>
    <property type="molecule type" value="Genomic_DNA"/>
</dbReference>
<dbReference type="InterPro" id="IPR007332">
    <property type="entry name" value="DUF411"/>
</dbReference>